<keyword evidence="3" id="KW-1185">Reference proteome</keyword>
<protein>
    <submittedName>
        <fullName evidence="2">Uncharacterized protein</fullName>
    </submittedName>
</protein>
<feature type="region of interest" description="Disordered" evidence="1">
    <location>
        <begin position="1"/>
        <end position="31"/>
    </location>
</feature>
<evidence type="ECO:0000256" key="1">
    <source>
        <dbReference type="SAM" id="MobiDB-lite"/>
    </source>
</evidence>
<reference evidence="2" key="1">
    <citation type="submission" date="2022-10" db="EMBL/GenBank/DDBJ databases">
        <title>Culturing micro-colonial fungi from biological soil crusts in the Mojave desert and describing Neophaeococcomyces mojavensis, and introducing the new genera and species Taxawa tesnikishii.</title>
        <authorList>
            <person name="Kurbessoian T."/>
            <person name="Stajich J.E."/>
        </authorList>
    </citation>
    <scope>NUCLEOTIDE SEQUENCE</scope>
    <source>
        <strain evidence="2">TK_35</strain>
    </source>
</reference>
<name>A0AA39CZW0_9EURO</name>
<comment type="caution">
    <text evidence="2">The sequence shown here is derived from an EMBL/GenBank/DDBJ whole genome shotgun (WGS) entry which is preliminary data.</text>
</comment>
<dbReference type="EMBL" id="JAPDRN010000013">
    <property type="protein sequence ID" value="KAJ9640759.1"/>
    <property type="molecule type" value="Genomic_DNA"/>
</dbReference>
<organism evidence="2 3">
    <name type="scientific">Knufia peltigerae</name>
    <dbReference type="NCBI Taxonomy" id="1002370"/>
    <lineage>
        <taxon>Eukaryota</taxon>
        <taxon>Fungi</taxon>
        <taxon>Dikarya</taxon>
        <taxon>Ascomycota</taxon>
        <taxon>Pezizomycotina</taxon>
        <taxon>Eurotiomycetes</taxon>
        <taxon>Chaetothyriomycetidae</taxon>
        <taxon>Chaetothyriales</taxon>
        <taxon>Trichomeriaceae</taxon>
        <taxon>Knufia</taxon>
    </lineage>
</organism>
<dbReference type="Proteomes" id="UP001172681">
    <property type="component" value="Unassembled WGS sequence"/>
</dbReference>
<sequence length="183" mass="19953">MSLDHRHGANTATDEGAGKPHENKDDDNGDNLFPDSHDLLFIGHMLAGFNEWQLFDTDTDIDADTGTDMTNSMTSTTTTATTTRRVRAPLDVAMSHLTLRDSDTMTTTPPEATTPVVPGSATIQARRPPLDAHTRTIHIVDVDVDDGIDDDDKSDSNKSPTITIIIRIDLDNTTRPNDSPDDL</sequence>
<gene>
    <name evidence="2" type="ORF">H2204_003048</name>
</gene>
<evidence type="ECO:0000313" key="2">
    <source>
        <dbReference type="EMBL" id="KAJ9640759.1"/>
    </source>
</evidence>
<accession>A0AA39CZW0</accession>
<evidence type="ECO:0000313" key="3">
    <source>
        <dbReference type="Proteomes" id="UP001172681"/>
    </source>
</evidence>
<proteinExistence type="predicted"/>
<feature type="compositionally biased region" description="Basic and acidic residues" evidence="1">
    <location>
        <begin position="16"/>
        <end position="26"/>
    </location>
</feature>
<dbReference type="AlphaFoldDB" id="A0AA39CZW0"/>